<comment type="caution">
    <text evidence="5">The sequence shown here is derived from an EMBL/GenBank/DDBJ whole genome shotgun (WGS) entry which is preliminary data.</text>
</comment>
<dbReference type="GO" id="GO:0005829">
    <property type="term" value="C:cytosol"/>
    <property type="evidence" value="ECO:0007669"/>
    <property type="project" value="TreeGrafter"/>
</dbReference>
<dbReference type="GO" id="GO:0006508">
    <property type="term" value="P:proteolysis"/>
    <property type="evidence" value="ECO:0007669"/>
    <property type="project" value="InterPro"/>
</dbReference>
<feature type="domain" description="Metalloprotease TldD/E C-terminal" evidence="3">
    <location>
        <begin position="254"/>
        <end position="470"/>
    </location>
</feature>
<dbReference type="Pfam" id="PF19289">
    <property type="entry name" value="PmbA_TldD_3rd"/>
    <property type="match status" value="1"/>
</dbReference>
<dbReference type="SUPFAM" id="SSF111283">
    <property type="entry name" value="Putative modulator of DNA gyrase, PmbA/TldD"/>
    <property type="match status" value="1"/>
</dbReference>
<comment type="similarity">
    <text evidence="1">Belongs to the peptidase U62 family.</text>
</comment>
<protein>
    <submittedName>
        <fullName evidence="5">PmbA protein</fullName>
    </submittedName>
</protein>
<dbReference type="AlphaFoldDB" id="A0A562NMK5"/>
<sequence length="471" mass="49468">MGAGHCPGPFPIAARFFWGNDMNGFDKLEGLTRQLLDAARKAGADQVDAIALEATAVSIDVRAGQLEHAERAEGVEIGLRVLLGGRQATVSASDHSERTIQEIAERAAAMAREAPVDDTLGLAEPDELAKSTDTAALDLYDHETPPTPEALQELALRAEAAALAVDGISTVESAGAVQSQRRMWLATSNGFSAGLGRTGHSLSTIAITGSGTAMERDWAGESRVHFSDMPSPEEIGQLAAERTVSRRGARKPPTGTFPILYDERVASGLIGHLLSAVNGAAVARGASWLRDAMGEQVLPAGIDLREDPHIPRFGSSRIFDAEGLPTAPRSFVQDGVLTSWTLDLSTGRKLGLPSTANAMRGTSSPPSPGLTNVLMTPGTHTPAELAAQMGRGLLVTSMLGASINSTTGDYSRGAAGFWIENGEIAYPVNECTIAGNLRDMLMRLTPANDLIAWRGMSVPSLLVEGMTVAGD</sequence>
<dbReference type="Proteomes" id="UP000316225">
    <property type="component" value="Unassembled WGS sequence"/>
</dbReference>
<accession>A0A562NMK5</accession>
<dbReference type="GO" id="GO:0008237">
    <property type="term" value="F:metallopeptidase activity"/>
    <property type="evidence" value="ECO:0007669"/>
    <property type="project" value="InterPro"/>
</dbReference>
<proteinExistence type="inferred from homology"/>
<dbReference type="Pfam" id="PF01523">
    <property type="entry name" value="PmbA_TldD_1st"/>
    <property type="match status" value="1"/>
</dbReference>
<dbReference type="PANTHER" id="PTHR43421:SF1">
    <property type="entry name" value="METALLOPROTEASE PMBA"/>
    <property type="match status" value="1"/>
</dbReference>
<evidence type="ECO:0000313" key="5">
    <source>
        <dbReference type="EMBL" id="TWI33221.1"/>
    </source>
</evidence>
<evidence type="ECO:0000259" key="4">
    <source>
        <dbReference type="Pfam" id="PF19290"/>
    </source>
</evidence>
<dbReference type="InterPro" id="IPR045570">
    <property type="entry name" value="Metalloprtase-TldD/E_cen_dom"/>
</dbReference>
<gene>
    <name evidence="5" type="ORF">IQ24_02362</name>
</gene>
<keyword evidence="6" id="KW-1185">Reference proteome</keyword>
<dbReference type="EMBL" id="VLKU01000007">
    <property type="protein sequence ID" value="TWI33221.1"/>
    <property type="molecule type" value="Genomic_DNA"/>
</dbReference>
<evidence type="ECO:0000313" key="6">
    <source>
        <dbReference type="Proteomes" id="UP000316225"/>
    </source>
</evidence>
<evidence type="ECO:0000256" key="1">
    <source>
        <dbReference type="ARBA" id="ARBA00005836"/>
    </source>
</evidence>
<dbReference type="Pfam" id="PF19290">
    <property type="entry name" value="PmbA_TldD_2nd"/>
    <property type="match status" value="1"/>
</dbReference>
<organism evidence="5 6">
    <name type="scientific">Paracoccus sulfuroxidans</name>
    <dbReference type="NCBI Taxonomy" id="384678"/>
    <lineage>
        <taxon>Bacteria</taxon>
        <taxon>Pseudomonadati</taxon>
        <taxon>Pseudomonadota</taxon>
        <taxon>Alphaproteobacteria</taxon>
        <taxon>Rhodobacterales</taxon>
        <taxon>Paracoccaceae</taxon>
        <taxon>Paracoccus</taxon>
    </lineage>
</organism>
<dbReference type="InterPro" id="IPR036059">
    <property type="entry name" value="TldD/PmbA_sf"/>
</dbReference>
<dbReference type="InterPro" id="IPR047657">
    <property type="entry name" value="PmbA"/>
</dbReference>
<feature type="domain" description="Metalloprotease TldD/E central" evidence="4">
    <location>
        <begin position="142"/>
        <end position="246"/>
    </location>
</feature>
<dbReference type="InterPro" id="IPR035068">
    <property type="entry name" value="TldD/PmbA_N"/>
</dbReference>
<feature type="domain" description="Metalloprotease TldD/E N-terminal" evidence="2">
    <location>
        <begin position="49"/>
        <end position="111"/>
    </location>
</feature>
<evidence type="ECO:0000259" key="3">
    <source>
        <dbReference type="Pfam" id="PF19289"/>
    </source>
</evidence>
<name>A0A562NMK5_9RHOB</name>
<dbReference type="Gene3D" id="3.30.2290.10">
    <property type="entry name" value="PmbA/TldD superfamily"/>
    <property type="match status" value="1"/>
</dbReference>
<dbReference type="InterPro" id="IPR002510">
    <property type="entry name" value="Metalloprtase-TldD/E_N"/>
</dbReference>
<evidence type="ECO:0000259" key="2">
    <source>
        <dbReference type="Pfam" id="PF01523"/>
    </source>
</evidence>
<reference evidence="5 6" key="1">
    <citation type="journal article" date="2015" name="Stand. Genomic Sci.">
        <title>Genomic Encyclopedia of Bacterial and Archaeal Type Strains, Phase III: the genomes of soil and plant-associated and newly described type strains.</title>
        <authorList>
            <person name="Whitman W.B."/>
            <person name="Woyke T."/>
            <person name="Klenk H.P."/>
            <person name="Zhou Y."/>
            <person name="Lilburn T.G."/>
            <person name="Beck B.J."/>
            <person name="De Vos P."/>
            <person name="Vandamme P."/>
            <person name="Eisen J.A."/>
            <person name="Garrity G."/>
            <person name="Hugenholtz P."/>
            <person name="Kyrpides N.C."/>
        </authorList>
    </citation>
    <scope>NUCLEOTIDE SEQUENCE [LARGE SCALE GENOMIC DNA]</scope>
    <source>
        <strain evidence="5 6">CGMCC 1.5364</strain>
    </source>
</reference>
<dbReference type="PANTHER" id="PTHR43421">
    <property type="entry name" value="METALLOPROTEASE PMBA"/>
    <property type="match status" value="1"/>
</dbReference>
<dbReference type="InterPro" id="IPR045569">
    <property type="entry name" value="Metalloprtase-TldD/E_C"/>
</dbReference>